<dbReference type="EMBL" id="JAQJAC010000003">
    <property type="protein sequence ID" value="KAJ5589976.1"/>
    <property type="molecule type" value="Genomic_DNA"/>
</dbReference>
<evidence type="ECO:0000313" key="3">
    <source>
        <dbReference type="Proteomes" id="UP001216150"/>
    </source>
</evidence>
<reference evidence="2 3" key="1">
    <citation type="journal article" date="2023" name="IMA Fungus">
        <title>Comparative genomic study of the Penicillium genus elucidates a diverse pangenome and 15 lateral gene transfer events.</title>
        <authorList>
            <person name="Petersen C."/>
            <person name="Sorensen T."/>
            <person name="Nielsen M.R."/>
            <person name="Sondergaard T.E."/>
            <person name="Sorensen J.L."/>
            <person name="Fitzpatrick D.A."/>
            <person name="Frisvad J.C."/>
            <person name="Nielsen K.L."/>
        </authorList>
    </citation>
    <scope>NUCLEOTIDE SEQUENCE [LARGE SCALE GENOMIC DNA]</scope>
    <source>
        <strain evidence="2 3">IBT 29057</strain>
    </source>
</reference>
<gene>
    <name evidence="2" type="ORF">N7450_003948</name>
</gene>
<accession>A0AAD6DP52</accession>
<protein>
    <submittedName>
        <fullName evidence="2">Uncharacterized protein</fullName>
    </submittedName>
</protein>
<feature type="region of interest" description="Disordered" evidence="1">
    <location>
        <begin position="39"/>
        <end position="64"/>
    </location>
</feature>
<organism evidence="2 3">
    <name type="scientific">Penicillium hetheringtonii</name>
    <dbReference type="NCBI Taxonomy" id="911720"/>
    <lineage>
        <taxon>Eukaryota</taxon>
        <taxon>Fungi</taxon>
        <taxon>Dikarya</taxon>
        <taxon>Ascomycota</taxon>
        <taxon>Pezizomycotina</taxon>
        <taxon>Eurotiomycetes</taxon>
        <taxon>Eurotiomycetidae</taxon>
        <taxon>Eurotiales</taxon>
        <taxon>Aspergillaceae</taxon>
        <taxon>Penicillium</taxon>
    </lineage>
</organism>
<evidence type="ECO:0000313" key="2">
    <source>
        <dbReference type="EMBL" id="KAJ5589976.1"/>
    </source>
</evidence>
<proteinExistence type="predicted"/>
<sequence length="189" mass="20367">MAASDKPAMFASGSQDAEYCLNTISESVGNAYVQTPQEGKLHQTAPTEDDGLNPKEQRETAQPQNILASSGEIGASTSGQQALASGSHALATVLPGAANQLDTVSRSVDEGVETLQGAANSVIRQLSEAQGREMDTEWQREAIQSQIGRLEDDLRMLKNKIHDFYLVTGAQIEYLVRQNQCLMKQANGM</sequence>
<evidence type="ECO:0000256" key="1">
    <source>
        <dbReference type="SAM" id="MobiDB-lite"/>
    </source>
</evidence>
<keyword evidence="3" id="KW-1185">Reference proteome</keyword>
<comment type="caution">
    <text evidence="2">The sequence shown here is derived from an EMBL/GenBank/DDBJ whole genome shotgun (WGS) entry which is preliminary data.</text>
</comment>
<name>A0AAD6DP52_9EURO</name>
<dbReference type="Proteomes" id="UP001216150">
    <property type="component" value="Unassembled WGS sequence"/>
</dbReference>
<dbReference type="AlphaFoldDB" id="A0AAD6DP52"/>